<organism evidence="1">
    <name type="scientific">Sesamum calycinum</name>
    <dbReference type="NCBI Taxonomy" id="2727403"/>
    <lineage>
        <taxon>Eukaryota</taxon>
        <taxon>Viridiplantae</taxon>
        <taxon>Streptophyta</taxon>
        <taxon>Embryophyta</taxon>
        <taxon>Tracheophyta</taxon>
        <taxon>Spermatophyta</taxon>
        <taxon>Magnoliopsida</taxon>
        <taxon>eudicotyledons</taxon>
        <taxon>Gunneridae</taxon>
        <taxon>Pentapetalae</taxon>
        <taxon>asterids</taxon>
        <taxon>lamiids</taxon>
        <taxon>Lamiales</taxon>
        <taxon>Pedaliaceae</taxon>
        <taxon>Sesamum</taxon>
    </lineage>
</organism>
<comment type="caution">
    <text evidence="1">The sequence shown here is derived from an EMBL/GenBank/DDBJ whole genome shotgun (WGS) entry which is preliminary data.</text>
</comment>
<sequence length="204" mass="23036">MISNLCDTTNTRLGSLTRVLESEFDDPDKRRMVMDVLKEISGLDKNDIFLVTRNWYMNPRTWKSFSVSQGSRRRKCNLDGRDNGGKKFAGKGCLGVLDGMYLDVRVHVEDRARYRTCKGSIFVNVLGMCDRDMPFIYVIAGWDCSAADGRVLQYAITQPTGLKIEAIIIWLIVDTTTAKGFCHHTKGSLSSQRMGVRKQHATKS</sequence>
<reference evidence="1" key="2">
    <citation type="journal article" date="2024" name="Plant">
        <title>Genomic evolution and insights into agronomic trait innovations of Sesamum species.</title>
        <authorList>
            <person name="Miao H."/>
            <person name="Wang L."/>
            <person name="Qu L."/>
            <person name="Liu H."/>
            <person name="Sun Y."/>
            <person name="Le M."/>
            <person name="Wang Q."/>
            <person name="Wei S."/>
            <person name="Zheng Y."/>
            <person name="Lin W."/>
            <person name="Duan Y."/>
            <person name="Cao H."/>
            <person name="Xiong S."/>
            <person name="Wang X."/>
            <person name="Wei L."/>
            <person name="Li C."/>
            <person name="Ma Q."/>
            <person name="Ju M."/>
            <person name="Zhao R."/>
            <person name="Li G."/>
            <person name="Mu C."/>
            <person name="Tian Q."/>
            <person name="Mei H."/>
            <person name="Zhang T."/>
            <person name="Gao T."/>
            <person name="Zhang H."/>
        </authorList>
    </citation>
    <scope>NUCLEOTIDE SEQUENCE</scope>
    <source>
        <strain evidence="1">KEN8</strain>
    </source>
</reference>
<protein>
    <recommendedName>
        <fullName evidence="2">Transposase</fullName>
    </recommendedName>
</protein>
<name>A0AAW2KCK2_9LAMI</name>
<reference evidence="1" key="1">
    <citation type="submission" date="2020-06" db="EMBL/GenBank/DDBJ databases">
        <authorList>
            <person name="Li T."/>
            <person name="Hu X."/>
            <person name="Zhang T."/>
            <person name="Song X."/>
            <person name="Zhang H."/>
            <person name="Dai N."/>
            <person name="Sheng W."/>
            <person name="Hou X."/>
            <person name="Wei L."/>
        </authorList>
    </citation>
    <scope>NUCLEOTIDE SEQUENCE</scope>
    <source>
        <strain evidence="1">KEN8</strain>
        <tissue evidence="1">Leaf</tissue>
    </source>
</reference>
<evidence type="ECO:0008006" key="2">
    <source>
        <dbReference type="Google" id="ProtNLM"/>
    </source>
</evidence>
<dbReference type="AlphaFoldDB" id="A0AAW2KCK2"/>
<accession>A0AAW2KCK2</accession>
<dbReference type="EMBL" id="JACGWM010000485">
    <property type="protein sequence ID" value="KAL0304607.1"/>
    <property type="molecule type" value="Genomic_DNA"/>
</dbReference>
<gene>
    <name evidence="1" type="ORF">Scaly_3017800</name>
</gene>
<proteinExistence type="predicted"/>
<evidence type="ECO:0000313" key="1">
    <source>
        <dbReference type="EMBL" id="KAL0304607.1"/>
    </source>
</evidence>